<keyword evidence="7 17" id="KW-1133">Transmembrane helix</keyword>
<evidence type="ECO:0000256" key="1">
    <source>
        <dbReference type="ARBA" id="ARBA00004141"/>
    </source>
</evidence>
<evidence type="ECO:0000256" key="2">
    <source>
        <dbReference type="ARBA" id="ARBA00022676"/>
    </source>
</evidence>
<keyword evidence="8 17" id="KW-0472">Membrane</keyword>
<evidence type="ECO:0000256" key="8">
    <source>
        <dbReference type="ARBA" id="ARBA00023136"/>
    </source>
</evidence>
<evidence type="ECO:0000256" key="15">
    <source>
        <dbReference type="ARBA" id="ARBA00049902"/>
    </source>
</evidence>
<dbReference type="GO" id="GO:0051301">
    <property type="term" value="P:cell division"/>
    <property type="evidence" value="ECO:0007669"/>
    <property type="project" value="InterPro"/>
</dbReference>
<feature type="transmembrane region" description="Helical" evidence="17">
    <location>
        <begin position="77"/>
        <end position="95"/>
    </location>
</feature>
<feature type="transmembrane region" description="Helical" evidence="17">
    <location>
        <begin position="115"/>
        <end position="133"/>
    </location>
</feature>
<evidence type="ECO:0000256" key="14">
    <source>
        <dbReference type="ARBA" id="ARBA00044770"/>
    </source>
</evidence>
<comment type="subcellular location">
    <subcellularLocation>
        <location evidence="1">Membrane</location>
        <topology evidence="1">Multi-pass membrane protein</topology>
    </subcellularLocation>
</comment>
<comment type="caution">
    <text evidence="18">The sequence shown here is derived from an EMBL/GenBank/DDBJ whole genome shotgun (WGS) entry which is preliminary data.</text>
</comment>
<evidence type="ECO:0000256" key="11">
    <source>
        <dbReference type="ARBA" id="ARBA00038053"/>
    </source>
</evidence>
<evidence type="ECO:0000256" key="17">
    <source>
        <dbReference type="SAM" id="Phobius"/>
    </source>
</evidence>
<evidence type="ECO:0000256" key="5">
    <source>
        <dbReference type="ARBA" id="ARBA00022960"/>
    </source>
</evidence>
<evidence type="ECO:0000256" key="16">
    <source>
        <dbReference type="ARBA" id="ARBA00049966"/>
    </source>
</evidence>
<organism evidence="18 19">
    <name type="scientific">Listeria booriae</name>
    <dbReference type="NCBI Taxonomy" id="1552123"/>
    <lineage>
        <taxon>Bacteria</taxon>
        <taxon>Bacillati</taxon>
        <taxon>Bacillota</taxon>
        <taxon>Bacilli</taxon>
        <taxon>Bacillales</taxon>
        <taxon>Listeriaceae</taxon>
        <taxon>Listeria</taxon>
    </lineage>
</organism>
<protein>
    <recommendedName>
        <fullName evidence="12">Probable peptidoglycan glycosyltransferase FtsW</fullName>
        <ecNumber evidence="14">2.4.99.28</ecNumber>
    </recommendedName>
    <alternativeName>
        <fullName evidence="13">Cell division protein FtsW</fullName>
    </alternativeName>
    <alternativeName>
        <fullName evidence="10">Cell wall polymerase</fullName>
    </alternativeName>
    <alternativeName>
        <fullName evidence="9">Peptidoglycan polymerase</fullName>
    </alternativeName>
</protein>
<dbReference type="PROSITE" id="PS00428">
    <property type="entry name" value="FTSW_RODA_SPOVE"/>
    <property type="match status" value="1"/>
</dbReference>
<evidence type="ECO:0000256" key="13">
    <source>
        <dbReference type="ARBA" id="ARBA00041418"/>
    </source>
</evidence>
<evidence type="ECO:0000313" key="18">
    <source>
        <dbReference type="EMBL" id="KGL37965.1"/>
    </source>
</evidence>
<feature type="transmembrane region" description="Helical" evidence="17">
    <location>
        <begin position="188"/>
        <end position="207"/>
    </location>
</feature>
<comment type="similarity">
    <text evidence="11">Belongs to the SEDS family. FtsW subfamily.</text>
</comment>
<comment type="function">
    <text evidence="16">Peptidoglycan polymerase that is essential for cell division.</text>
</comment>
<comment type="catalytic activity">
    <reaction evidence="15">
        <text>[GlcNAc-(1-&gt;4)-Mur2Ac(oyl-L-Ala-gamma-D-Glu-L-Lys-D-Ala-D-Ala)](n)-di-trans,octa-cis-undecaprenyl diphosphate + beta-D-GlcNAc-(1-&gt;4)-Mur2Ac(oyl-L-Ala-gamma-D-Glu-L-Lys-D-Ala-D-Ala)-di-trans,octa-cis-undecaprenyl diphosphate = [GlcNAc-(1-&gt;4)-Mur2Ac(oyl-L-Ala-gamma-D-Glu-L-Lys-D-Ala-D-Ala)](n+1)-di-trans,octa-cis-undecaprenyl diphosphate + di-trans,octa-cis-undecaprenyl diphosphate + H(+)</text>
        <dbReference type="Rhea" id="RHEA:23708"/>
        <dbReference type="Rhea" id="RHEA-COMP:9602"/>
        <dbReference type="Rhea" id="RHEA-COMP:9603"/>
        <dbReference type="ChEBI" id="CHEBI:15378"/>
        <dbReference type="ChEBI" id="CHEBI:58405"/>
        <dbReference type="ChEBI" id="CHEBI:60033"/>
        <dbReference type="ChEBI" id="CHEBI:78435"/>
        <dbReference type="EC" id="2.4.99.28"/>
    </reaction>
</comment>
<evidence type="ECO:0000256" key="3">
    <source>
        <dbReference type="ARBA" id="ARBA00022679"/>
    </source>
</evidence>
<feature type="transmembrane region" description="Helical" evidence="17">
    <location>
        <begin position="311"/>
        <end position="333"/>
    </location>
</feature>
<dbReference type="InterPro" id="IPR001182">
    <property type="entry name" value="FtsW/RodA"/>
</dbReference>
<dbReference type="RefSeq" id="WP_036088065.1">
    <property type="nucleotide sequence ID" value="NZ_CBCSHQ010000011.1"/>
</dbReference>
<dbReference type="Proteomes" id="UP000029844">
    <property type="component" value="Unassembled WGS sequence"/>
</dbReference>
<keyword evidence="3" id="KW-0808">Transferase</keyword>
<evidence type="ECO:0000256" key="9">
    <source>
        <dbReference type="ARBA" id="ARBA00032370"/>
    </source>
</evidence>
<dbReference type="GO" id="GO:0015648">
    <property type="term" value="F:lipid-linked peptidoglycan transporter activity"/>
    <property type="evidence" value="ECO:0007669"/>
    <property type="project" value="TreeGrafter"/>
</dbReference>
<dbReference type="GO" id="GO:0032153">
    <property type="term" value="C:cell division site"/>
    <property type="evidence" value="ECO:0007669"/>
    <property type="project" value="TreeGrafter"/>
</dbReference>
<dbReference type="PANTHER" id="PTHR30474:SF2">
    <property type="entry name" value="PEPTIDOGLYCAN GLYCOSYLTRANSFERASE FTSW-RELATED"/>
    <property type="match status" value="1"/>
</dbReference>
<evidence type="ECO:0000256" key="6">
    <source>
        <dbReference type="ARBA" id="ARBA00022984"/>
    </source>
</evidence>
<evidence type="ECO:0000256" key="10">
    <source>
        <dbReference type="ARBA" id="ARBA00033270"/>
    </source>
</evidence>
<keyword evidence="4 17" id="KW-0812">Transmembrane</keyword>
<dbReference type="GO" id="GO:0008360">
    <property type="term" value="P:regulation of cell shape"/>
    <property type="evidence" value="ECO:0007669"/>
    <property type="project" value="UniProtKB-KW"/>
</dbReference>
<sequence length="378" mass="41401">MLTKNGRLIILVYLITAIWSCLMVYSASYAPAILRYETVSYHFAIRQAFFFGVGLALIFLFASLNSSAFCNKKTMKVAGGITVLLLLLVLVTGSQTNNAQRWIEVSGIVLQPTELVKGLLILVTANFIVIYFRYMDTNRVIYLLASFIFFCALLIIMQPDLGTSFIVIVIFIAQIITSGIPGKQLARLAATFISLTALAATAIYFLYPSFLTTARLGRFAFLDPFNEANLDASYQLRNGYYSIASGGITGRGFGNSIQKLGFLPESHTDFISAVISEELGAPGFLITLALIFFFIWQAFRIALQSQSPFDTSICIGIATWIAIQTSLNLGGVLGLIPLTGVPLPFISYGGTSILSLACCTGFLIAADRRNQKERRIPQ</sequence>
<feature type="transmembrane region" description="Helical" evidence="17">
    <location>
        <begin position="48"/>
        <end position="65"/>
    </location>
</feature>
<evidence type="ECO:0000313" key="19">
    <source>
        <dbReference type="Proteomes" id="UP000029844"/>
    </source>
</evidence>
<keyword evidence="5" id="KW-0133">Cell shape</keyword>
<dbReference type="EC" id="2.4.99.28" evidence="14"/>
<dbReference type="OrthoDB" id="9768187at2"/>
<dbReference type="STRING" id="1552123.EP57_15530"/>
<feature type="transmembrane region" description="Helical" evidence="17">
    <location>
        <begin position="345"/>
        <end position="366"/>
    </location>
</feature>
<name>A0A099W1T9_9LIST</name>
<dbReference type="eggNOG" id="COG0772">
    <property type="taxonomic scope" value="Bacteria"/>
</dbReference>
<keyword evidence="19" id="KW-1185">Reference proteome</keyword>
<dbReference type="GeneID" id="58718741"/>
<feature type="transmembrane region" description="Helical" evidence="17">
    <location>
        <begin position="7"/>
        <end position="28"/>
    </location>
</feature>
<evidence type="ECO:0000256" key="4">
    <source>
        <dbReference type="ARBA" id="ARBA00022692"/>
    </source>
</evidence>
<dbReference type="EMBL" id="JNFA01000030">
    <property type="protein sequence ID" value="KGL37965.1"/>
    <property type="molecule type" value="Genomic_DNA"/>
</dbReference>
<keyword evidence="2" id="KW-0328">Glycosyltransferase</keyword>
<dbReference type="InterPro" id="IPR018365">
    <property type="entry name" value="Cell_cycle_FtsW-rel_CS"/>
</dbReference>
<reference evidence="18 19" key="1">
    <citation type="submission" date="2014-05" db="EMBL/GenBank/DDBJ databases">
        <title>Novel Listeriaceae from food processing environments.</title>
        <authorList>
            <person name="den Bakker H.C."/>
        </authorList>
    </citation>
    <scope>NUCLEOTIDE SEQUENCE [LARGE SCALE GENOMIC DNA]</scope>
    <source>
        <strain evidence="18 19">FSL A5-0281</strain>
    </source>
</reference>
<dbReference type="GO" id="GO:0008955">
    <property type="term" value="F:peptidoglycan glycosyltransferase activity"/>
    <property type="evidence" value="ECO:0007669"/>
    <property type="project" value="UniProtKB-EC"/>
</dbReference>
<proteinExistence type="inferred from homology"/>
<feature type="transmembrane region" description="Helical" evidence="17">
    <location>
        <begin position="279"/>
        <end position="299"/>
    </location>
</feature>
<dbReference type="GO" id="GO:0005886">
    <property type="term" value="C:plasma membrane"/>
    <property type="evidence" value="ECO:0007669"/>
    <property type="project" value="TreeGrafter"/>
</dbReference>
<feature type="transmembrane region" description="Helical" evidence="17">
    <location>
        <begin position="140"/>
        <end position="157"/>
    </location>
</feature>
<gene>
    <name evidence="18" type="ORF">EP57_15530</name>
</gene>
<evidence type="ECO:0000256" key="12">
    <source>
        <dbReference type="ARBA" id="ARBA00041185"/>
    </source>
</evidence>
<dbReference type="Pfam" id="PF01098">
    <property type="entry name" value="FTSW_RODA_SPOVE"/>
    <property type="match status" value="1"/>
</dbReference>
<evidence type="ECO:0000256" key="7">
    <source>
        <dbReference type="ARBA" id="ARBA00022989"/>
    </source>
</evidence>
<keyword evidence="6" id="KW-0573">Peptidoglycan synthesis</keyword>
<feature type="transmembrane region" description="Helical" evidence="17">
    <location>
        <begin position="163"/>
        <end position="181"/>
    </location>
</feature>
<dbReference type="GO" id="GO:0009252">
    <property type="term" value="P:peptidoglycan biosynthetic process"/>
    <property type="evidence" value="ECO:0007669"/>
    <property type="project" value="UniProtKB-KW"/>
</dbReference>
<dbReference type="PANTHER" id="PTHR30474">
    <property type="entry name" value="CELL CYCLE PROTEIN"/>
    <property type="match status" value="1"/>
</dbReference>
<dbReference type="AlphaFoldDB" id="A0A099W1T9"/>
<accession>A0A099W1T9</accession>